<proteinExistence type="predicted"/>
<sequence>MPIAPIALDSSDEDQPTLTTTRSRSSKPSKRKRSTKSPAESQPSAKAEVPSATRSPEPTRSATPSIPSAPPSHQLETSKNVAFDALPEQQQHKADSPQGSDSDSSVSEIIYSTDSEPPGKGVEFYTSSEGSLHDSDSDPELGSWTERDQKQWQGSNWQLDEAYGGNFDVTGIMRHRLHPRRGHLQYRVLWGGYPIYSSTWEPEHNFDDPSIISDYWSKLGGRPPDLPPVDLEARPPSVHSSDTEIAQYRRPRQKAHEALRKLRREIRKDKKDAKRVLDNMTEEELIRKKKAEKRFERYRKKAQASMDTASRRALYMDRNEDSEAEEDHGVGRTYKIAAVSKTKLKRQEKQRKRQEKSSNKASVIASGRLTLPNVSMRTRPSAPAGGGLKARARDLDAPLDDTPISPRPLFAGAGASLTARQAPQEAKGPSVPGGYKGKHHQPPKTIVLPLDEQTRRMAGARPNPTATPSASPWDLLMQDVYQKPQAKPKPTPSVTTSTRSPGSAIAPSRASAAFIPPPPKGPPPVQPPAPSAAENPLVARKEDSIRPPTLLTGPPLQPKGSTPSITALAPRSNGGSNLHNLSVPVAIQPPLAGETPDPRVTTDPRRRPQGVATSAAPAPPAVPASPVVPINLQAQERVQSLLADGVSGWCGVSKFVMGDDQVSFASALHASDRARERLGDVSSLPKELLFDRAFPMPFLRDIVEAKFGLAAEASQIMAKVHEEEKLYMVSQRMKETDLALVSKVRPDLCLVAFSNMLVEGDLNGLPSGFRPLLGPQMYLVIITSIKLLAPSKSFFPALVEIEGALSDQYESALRWHQTKLDDKSLTRHAIARAKQAASRYNLSFAMGRSIAMSYNLIFTGTREGGAEYEEDAIRVSVNIFQGGIQFHLNDSRSQKLLEGKGKPLNVFIRNASRSQLISNSIKLPLCPYLRRLKRLPHTRFYTYGFSEEVTTEQIRPAFPPTGAGLVSFTFAGIMVLATRSATAGWEGVLDFLTMIPKGWKVVLHPWIRVLYQLIVSEDRFQEVVEGLELLEEGGVAPLEMMDDFETQLDLLGAELSISETTSVPFEEPSRLGEEPIKLIKKLDLEILSTLQKLQIERMDSTRFEVLVADTHFKGAISEAENKGVEILAANEAEKGKFEALKGLRGN</sequence>
<dbReference type="EMBL" id="KZ819981">
    <property type="protein sequence ID" value="PWN49999.1"/>
    <property type="molecule type" value="Genomic_DNA"/>
</dbReference>
<evidence type="ECO:0000313" key="1">
    <source>
        <dbReference type="EMBL" id="PWN49999.1"/>
    </source>
</evidence>
<organism evidence="1 2">
    <name type="scientific">Violaceomyces palustris</name>
    <dbReference type="NCBI Taxonomy" id="1673888"/>
    <lineage>
        <taxon>Eukaryota</taxon>
        <taxon>Fungi</taxon>
        <taxon>Dikarya</taxon>
        <taxon>Basidiomycota</taxon>
        <taxon>Ustilaginomycotina</taxon>
        <taxon>Ustilaginomycetes</taxon>
        <taxon>Violaceomycetales</taxon>
        <taxon>Violaceomycetaceae</taxon>
        <taxon>Violaceomyces</taxon>
    </lineage>
</organism>
<accession>A0ACD0NW13</accession>
<name>A0ACD0NW13_9BASI</name>
<evidence type="ECO:0000313" key="2">
    <source>
        <dbReference type="Proteomes" id="UP000245626"/>
    </source>
</evidence>
<keyword evidence="2" id="KW-1185">Reference proteome</keyword>
<dbReference type="Proteomes" id="UP000245626">
    <property type="component" value="Unassembled WGS sequence"/>
</dbReference>
<protein>
    <submittedName>
        <fullName evidence="1">Uncharacterized protein</fullName>
    </submittedName>
</protein>
<gene>
    <name evidence="1" type="ORF">IE53DRAFT_387742</name>
</gene>
<reference evidence="1 2" key="1">
    <citation type="journal article" date="2018" name="Mol. Biol. Evol.">
        <title>Broad Genomic Sampling Reveals a Smut Pathogenic Ancestry of the Fungal Clade Ustilaginomycotina.</title>
        <authorList>
            <person name="Kijpornyongpan T."/>
            <person name="Mondo S.J."/>
            <person name="Barry K."/>
            <person name="Sandor L."/>
            <person name="Lee J."/>
            <person name="Lipzen A."/>
            <person name="Pangilinan J."/>
            <person name="LaButti K."/>
            <person name="Hainaut M."/>
            <person name="Henrissat B."/>
            <person name="Grigoriev I.V."/>
            <person name="Spatafora J.W."/>
            <person name="Aime M.C."/>
        </authorList>
    </citation>
    <scope>NUCLEOTIDE SEQUENCE [LARGE SCALE GENOMIC DNA]</scope>
    <source>
        <strain evidence="1 2">SA 807</strain>
    </source>
</reference>